<dbReference type="InterPro" id="IPR024079">
    <property type="entry name" value="MetalloPept_cat_dom_sf"/>
</dbReference>
<keyword evidence="4" id="KW-1185">Reference proteome</keyword>
<evidence type="ECO:0000259" key="2">
    <source>
        <dbReference type="PROSITE" id="PS50215"/>
    </source>
</evidence>
<keyword evidence="1" id="KW-1015">Disulfide bond</keyword>
<sequence>MNKCNVLMELEDIEFSDNSISCEIVSRFNTINVEMVINLMKVAALLILVCNAKCHEINNVTNEGVLINSDTRIYHIDYARSNYIKVAHFSGLLKPSSSSIYYNNFRLGSKTLLLKIFVLLNYKLYEAHQNNLMELYNYVIIKWDTVDKYFHTLKWPKVKLLLAGIVLPTHPDIFVQPIEIEDREGYYYPFNSTLEKIKNWLNNNTDQFENFDCDIFFYMSRSLLINDDHSKNHFYTIGGIVDPFRCRFSNPRQPFVIPGGITYDNENFGFVTARTIANGFGIPYDEEAGCESGFIMGISETREFNSWSRCSRRNFKNIFRKKKFSCFKMASYLSRPREGQFDE</sequence>
<feature type="disulfide bond" evidence="1">
    <location>
        <begin position="246"/>
        <end position="326"/>
    </location>
</feature>
<comment type="caution">
    <text evidence="1">Lacks conserved residue(s) required for the propagation of feature annotation.</text>
</comment>
<dbReference type="Gene3D" id="3.40.390.10">
    <property type="entry name" value="Collagenase (Catalytic Domain)"/>
    <property type="match status" value="1"/>
</dbReference>
<evidence type="ECO:0000256" key="1">
    <source>
        <dbReference type="PROSITE-ProRule" id="PRU00276"/>
    </source>
</evidence>
<dbReference type="PROSITE" id="PS50215">
    <property type="entry name" value="ADAM_MEPRO"/>
    <property type="match status" value="1"/>
</dbReference>
<proteinExistence type="predicted"/>
<evidence type="ECO:0000313" key="3">
    <source>
        <dbReference type="EMBL" id="KAH0534542.1"/>
    </source>
</evidence>
<dbReference type="InterPro" id="IPR001590">
    <property type="entry name" value="Peptidase_M12B"/>
</dbReference>
<gene>
    <name evidence="3" type="ORF">KQX54_005055</name>
</gene>
<name>A0AAV7HVP7_COTGL</name>
<dbReference type="GO" id="GO:0004222">
    <property type="term" value="F:metalloendopeptidase activity"/>
    <property type="evidence" value="ECO:0007669"/>
    <property type="project" value="InterPro"/>
</dbReference>
<organism evidence="3 4">
    <name type="scientific">Cotesia glomerata</name>
    <name type="common">Lepidopteran parasitic wasp</name>
    <name type="synonym">Apanteles glomeratus</name>
    <dbReference type="NCBI Taxonomy" id="32391"/>
    <lineage>
        <taxon>Eukaryota</taxon>
        <taxon>Metazoa</taxon>
        <taxon>Ecdysozoa</taxon>
        <taxon>Arthropoda</taxon>
        <taxon>Hexapoda</taxon>
        <taxon>Insecta</taxon>
        <taxon>Pterygota</taxon>
        <taxon>Neoptera</taxon>
        <taxon>Endopterygota</taxon>
        <taxon>Hymenoptera</taxon>
        <taxon>Apocrita</taxon>
        <taxon>Ichneumonoidea</taxon>
        <taxon>Braconidae</taxon>
        <taxon>Microgastrinae</taxon>
        <taxon>Cotesia</taxon>
    </lineage>
</organism>
<dbReference type="Proteomes" id="UP000826195">
    <property type="component" value="Unassembled WGS sequence"/>
</dbReference>
<feature type="domain" description="Peptidase M12B" evidence="2">
    <location>
        <begin position="112"/>
        <end position="331"/>
    </location>
</feature>
<dbReference type="SUPFAM" id="SSF55486">
    <property type="entry name" value="Metalloproteases ('zincins'), catalytic domain"/>
    <property type="match status" value="1"/>
</dbReference>
<dbReference type="EMBL" id="JAHXZJ010002982">
    <property type="protein sequence ID" value="KAH0534542.1"/>
    <property type="molecule type" value="Genomic_DNA"/>
</dbReference>
<comment type="caution">
    <text evidence="3">The sequence shown here is derived from an EMBL/GenBank/DDBJ whole genome shotgun (WGS) entry which is preliminary data.</text>
</comment>
<accession>A0AAV7HVP7</accession>
<protein>
    <recommendedName>
        <fullName evidence="2">Peptidase M12B domain-containing protein</fullName>
    </recommendedName>
</protein>
<evidence type="ECO:0000313" key="4">
    <source>
        <dbReference type="Proteomes" id="UP000826195"/>
    </source>
</evidence>
<dbReference type="AlphaFoldDB" id="A0AAV7HVP7"/>
<reference evidence="3 4" key="1">
    <citation type="journal article" date="2021" name="J. Hered.">
        <title>A chromosome-level genome assembly of the parasitoid wasp, Cotesia glomerata (Hymenoptera: Braconidae).</title>
        <authorList>
            <person name="Pinto B.J."/>
            <person name="Weis J.J."/>
            <person name="Gamble T."/>
            <person name="Ode P.J."/>
            <person name="Paul R."/>
            <person name="Zaspel J.M."/>
        </authorList>
    </citation>
    <scope>NUCLEOTIDE SEQUENCE [LARGE SCALE GENOMIC DNA]</scope>
    <source>
        <strain evidence="3">CgM1</strain>
    </source>
</reference>
<dbReference type="GO" id="GO:0006508">
    <property type="term" value="P:proteolysis"/>
    <property type="evidence" value="ECO:0007669"/>
    <property type="project" value="InterPro"/>
</dbReference>